<dbReference type="RefSeq" id="WP_160627516.1">
    <property type="nucleotide sequence ID" value="NZ_CP047593.1"/>
</dbReference>
<dbReference type="EMBL" id="CP047593">
    <property type="protein sequence ID" value="QHI68825.1"/>
    <property type="molecule type" value="Genomic_DNA"/>
</dbReference>
<protein>
    <submittedName>
        <fullName evidence="1">Uncharacterized protein</fullName>
    </submittedName>
</protein>
<organism evidence="1 2">
    <name type="scientific">Tichowtungia aerotolerans</name>
    <dbReference type="NCBI Taxonomy" id="2697043"/>
    <lineage>
        <taxon>Bacteria</taxon>
        <taxon>Pseudomonadati</taxon>
        <taxon>Kiritimatiellota</taxon>
        <taxon>Tichowtungiia</taxon>
        <taxon>Tichowtungiales</taxon>
        <taxon>Tichowtungiaceae</taxon>
        <taxon>Tichowtungia</taxon>
    </lineage>
</organism>
<dbReference type="InterPro" id="IPR012386">
    <property type="entry name" value="Cyclic-nucl_3Pdiesterase"/>
</dbReference>
<dbReference type="GO" id="GO:0009187">
    <property type="term" value="P:cyclic nucleotide metabolic process"/>
    <property type="evidence" value="ECO:0007669"/>
    <property type="project" value="TreeGrafter"/>
</dbReference>
<proteinExistence type="predicted"/>
<dbReference type="KEGG" id="taer:GT409_04960"/>
<sequence length="166" mass="18698">MSGFAYAVWLVPCEEQREPLQQIIDSLAAEFKTPTFVPHATLCSGVWKNSESELIKQVRKLPVEFPLELQSAGIDWTEHWSTYFVLRLGGKTDLFKKSAAQLPGSHAPKIGPHLSLLYGFNASRVDRNALRATLNVPPAVCFNSLMLVRPETGRWEDVDFWEELGL</sequence>
<dbReference type="InterPro" id="IPR009097">
    <property type="entry name" value="Cyclic_Pdiesterase"/>
</dbReference>
<name>A0A6P1MCL0_9BACT</name>
<evidence type="ECO:0000313" key="2">
    <source>
        <dbReference type="Proteomes" id="UP000464954"/>
    </source>
</evidence>
<dbReference type="Pfam" id="PF07823">
    <property type="entry name" value="CPDase"/>
    <property type="match status" value="1"/>
</dbReference>
<evidence type="ECO:0000313" key="1">
    <source>
        <dbReference type="EMBL" id="QHI68825.1"/>
    </source>
</evidence>
<dbReference type="Gene3D" id="3.90.1140.10">
    <property type="entry name" value="Cyclic phosphodiesterase"/>
    <property type="match status" value="1"/>
</dbReference>
<reference evidence="1 2" key="1">
    <citation type="submission" date="2020-01" db="EMBL/GenBank/DDBJ databases">
        <title>Ponticoccus aerotolerans gen. nov., sp. nov., an anaerobic bacterium and proposal of Ponticoccusceae fam. nov., Ponticoccusles ord. nov. and Ponticoccuse classis nov. in the phylum Kiritimatiellaeota.</title>
        <authorList>
            <person name="Zhou L.Y."/>
            <person name="Du Z.J."/>
        </authorList>
    </citation>
    <scope>NUCLEOTIDE SEQUENCE [LARGE SCALE GENOMIC DNA]</scope>
    <source>
        <strain evidence="1 2">S-5007</strain>
    </source>
</reference>
<dbReference type="SUPFAM" id="SSF55144">
    <property type="entry name" value="LigT-like"/>
    <property type="match status" value="1"/>
</dbReference>
<dbReference type="PANTHER" id="PTHR28141:SF1">
    <property type="entry name" value="2',3'-CYCLIC-NUCLEOTIDE 3'-PHOSPHODIESTERASE"/>
    <property type="match status" value="1"/>
</dbReference>
<accession>A0A6P1MCL0</accession>
<dbReference type="Proteomes" id="UP000464954">
    <property type="component" value="Chromosome"/>
</dbReference>
<gene>
    <name evidence="1" type="ORF">GT409_04960</name>
</gene>
<dbReference type="PANTHER" id="PTHR28141">
    <property type="entry name" value="2',3'-CYCLIC-NUCLEOTIDE 3'-PHOSPHODIESTERASE"/>
    <property type="match status" value="1"/>
</dbReference>
<dbReference type="GO" id="GO:0004113">
    <property type="term" value="F:2',3'-cyclic-nucleotide 3'-phosphodiesterase activity"/>
    <property type="evidence" value="ECO:0007669"/>
    <property type="project" value="TreeGrafter"/>
</dbReference>
<dbReference type="AlphaFoldDB" id="A0A6P1MCL0"/>
<keyword evidence="2" id="KW-1185">Reference proteome</keyword>